<dbReference type="GO" id="GO:0005856">
    <property type="term" value="C:cytoskeleton"/>
    <property type="evidence" value="ECO:0007669"/>
    <property type="project" value="UniProtKB-ARBA"/>
</dbReference>
<evidence type="ECO:0000313" key="5">
    <source>
        <dbReference type="Proteomes" id="UP000311919"/>
    </source>
</evidence>
<keyword evidence="5" id="KW-1185">Reference proteome</keyword>
<dbReference type="Pfam" id="PF10595">
    <property type="entry name" value="FAM161A_B"/>
    <property type="match status" value="1"/>
</dbReference>
<name>A0A4Z2DRS5_SCHJA</name>
<dbReference type="GO" id="GO:0005929">
    <property type="term" value="C:cilium"/>
    <property type="evidence" value="ECO:0007669"/>
    <property type="project" value="TreeGrafter"/>
</dbReference>
<feature type="region of interest" description="Disordered" evidence="3">
    <location>
        <begin position="479"/>
        <end position="505"/>
    </location>
</feature>
<comment type="caution">
    <text evidence="4">The sequence shown here is derived from an EMBL/GenBank/DDBJ whole genome shotgun (WGS) entry which is preliminary data.</text>
</comment>
<dbReference type="EMBL" id="SKCS01000052">
    <property type="protein sequence ID" value="TNN19264.1"/>
    <property type="molecule type" value="Genomic_DNA"/>
</dbReference>
<dbReference type="GO" id="GO:0044782">
    <property type="term" value="P:cilium organization"/>
    <property type="evidence" value="ECO:0007669"/>
    <property type="project" value="TreeGrafter"/>
</dbReference>
<reference evidence="4 5" key="1">
    <citation type="submission" date="2019-03" db="EMBL/GenBank/DDBJ databases">
        <title>An improved genome assembly of the fluke Schistosoma japonicum.</title>
        <authorList>
            <person name="Hu W."/>
            <person name="Luo F."/>
            <person name="Yin M."/>
            <person name="Mo X."/>
            <person name="Sun C."/>
            <person name="Wu Q."/>
            <person name="Zhu B."/>
            <person name="Xiang M."/>
            <person name="Wang J."/>
            <person name="Wang Y."/>
            <person name="Zhang T."/>
            <person name="Xu B."/>
            <person name="Zheng H."/>
            <person name="Feng Z."/>
        </authorList>
    </citation>
    <scope>NUCLEOTIDE SEQUENCE [LARGE SCALE GENOMIC DNA]</scope>
    <source>
        <strain evidence="4">HuSjv2</strain>
        <tissue evidence="4">Worms</tissue>
    </source>
</reference>
<dbReference type="OrthoDB" id="2150121at2759"/>
<keyword evidence="2" id="KW-0175">Coiled coil</keyword>
<evidence type="ECO:0000313" key="4">
    <source>
        <dbReference type="EMBL" id="TNN19264.1"/>
    </source>
</evidence>
<feature type="region of interest" description="Disordered" evidence="3">
    <location>
        <begin position="323"/>
        <end position="342"/>
    </location>
</feature>
<dbReference type="STRING" id="6182.A0A4Z2DRS5"/>
<feature type="compositionally biased region" description="Basic and acidic residues" evidence="3">
    <location>
        <begin position="386"/>
        <end position="408"/>
    </location>
</feature>
<accession>A0A4Z2DRS5</accession>
<feature type="region of interest" description="Disordered" evidence="3">
    <location>
        <begin position="386"/>
        <end position="414"/>
    </location>
</feature>
<sequence length="678" mass="79207">MTDCLARYNISIVDGFVKESTTFRELSSNAKCILANILSMTNGDLTKTASFLDNLLNETQIRIKFLMDGNLSDEEFYVELTKLKDEHRDTVDIIERLYLYSGKPDMKHNNKNALKEIDESEVPKDFLSNQLSSSTSICYNPDQTEPIPHEESTFVDFQNNLEFYQPKECEISNTQMGECECAKIRTDESINDNCYKNVRASSPPVTSWKHHITVPEPFEMTKREESLKRFKNVQSKSKSLQPTTILDDGNAHFGAQFKAKPIPSHVYLPLFEKLMEKNAIRREAIRKHHKEILKSTEKPFNFTIRENLKKEQNDFSRDKIRQDENFGTDKKPFDFKNDRPSDPLDLPSHLFERRFERMQEDLLLKEVKRHLRAQRLLQSASLPPGMEERQHRMDMRKQERKARNERLNRISTLDLDNSEAKQKHYRHYHPAPDFKQLHWKSSKNLRLLWKPPPEPTRPKSFKLRTSERANSLNRYSLQNNNNKMKKNDGENFSQSTAKQPVLDVPPPALSRSALLRENYIRNSLAKVNLDEKKKEEMGYIKRLKQREVSDTMKETLGGRLAPPKQIINLITEERKRQLIQNDLHRQAEYKRELNAIQQRVASKPLLVTRQNQILARKRAEAKFDASIRDAGLNLNELLENSYQINLQNDEKITSKKPITKVSVEAYDPENHFGDLGNN</sequence>
<organism evidence="4 5">
    <name type="scientific">Schistosoma japonicum</name>
    <name type="common">Blood fluke</name>
    <dbReference type="NCBI Taxonomy" id="6182"/>
    <lineage>
        <taxon>Eukaryota</taxon>
        <taxon>Metazoa</taxon>
        <taxon>Spiralia</taxon>
        <taxon>Lophotrochozoa</taxon>
        <taxon>Platyhelminthes</taxon>
        <taxon>Trematoda</taxon>
        <taxon>Digenea</taxon>
        <taxon>Strigeidida</taxon>
        <taxon>Schistosomatoidea</taxon>
        <taxon>Schistosomatidae</taxon>
        <taxon>Schistosoma</taxon>
    </lineage>
</organism>
<dbReference type="AlphaFoldDB" id="A0A4Z2DRS5"/>
<gene>
    <name evidence="4" type="ORF">EWB00_009177</name>
</gene>
<comment type="similarity">
    <text evidence="1">Belongs to the FAM161 family.</text>
</comment>
<evidence type="ECO:0000256" key="3">
    <source>
        <dbReference type="SAM" id="MobiDB-lite"/>
    </source>
</evidence>
<dbReference type="PANTHER" id="PTHR21501:SF1">
    <property type="entry name" value="PROTEIN FAM-161"/>
    <property type="match status" value="1"/>
</dbReference>
<evidence type="ECO:0008006" key="6">
    <source>
        <dbReference type="Google" id="ProtNLM"/>
    </source>
</evidence>
<evidence type="ECO:0000256" key="2">
    <source>
        <dbReference type="ARBA" id="ARBA00023054"/>
    </source>
</evidence>
<proteinExistence type="inferred from homology"/>
<dbReference type="PANTHER" id="PTHR21501">
    <property type="entry name" value="PROTEIN FAM-161"/>
    <property type="match status" value="1"/>
</dbReference>
<evidence type="ECO:0000256" key="1">
    <source>
        <dbReference type="ARBA" id="ARBA00006663"/>
    </source>
</evidence>
<dbReference type="InterPro" id="IPR051655">
    <property type="entry name" value="FAM161"/>
</dbReference>
<dbReference type="InterPro" id="IPR019579">
    <property type="entry name" value="FAM161A/B"/>
</dbReference>
<dbReference type="Proteomes" id="UP000311919">
    <property type="component" value="Unassembled WGS sequence"/>
</dbReference>
<protein>
    <recommendedName>
        <fullName evidence="6">Protein FAM161A</fullName>
    </recommendedName>
</protein>